<evidence type="ECO:0000313" key="2">
    <source>
        <dbReference type="EMBL" id="JAD67552.1"/>
    </source>
</evidence>
<accession>A0A0A9C7R7</accession>
<dbReference type="AlphaFoldDB" id="A0A0A9C7R7"/>
<dbReference type="EMBL" id="GBRH01230343">
    <property type="protein sequence ID" value="JAD67552.1"/>
    <property type="molecule type" value="Transcribed_RNA"/>
</dbReference>
<protein>
    <submittedName>
        <fullName evidence="2">Uncharacterized protein</fullName>
    </submittedName>
</protein>
<sequence length="37" mass="4470">MAELQGNQRKGPPVLQWKQRLKREEAEGSKRNHLWRN</sequence>
<reference evidence="2" key="2">
    <citation type="journal article" date="2015" name="Data Brief">
        <title>Shoot transcriptome of the giant reed, Arundo donax.</title>
        <authorList>
            <person name="Barrero R.A."/>
            <person name="Guerrero F.D."/>
            <person name="Moolhuijzen P."/>
            <person name="Goolsby J.A."/>
            <person name="Tidwell J."/>
            <person name="Bellgard S.E."/>
            <person name="Bellgard M.I."/>
        </authorList>
    </citation>
    <scope>NUCLEOTIDE SEQUENCE</scope>
    <source>
        <tissue evidence="2">Shoot tissue taken approximately 20 cm above the soil surface</tissue>
    </source>
</reference>
<proteinExistence type="predicted"/>
<name>A0A0A9C7R7_ARUDO</name>
<organism evidence="2">
    <name type="scientific">Arundo donax</name>
    <name type="common">Giant reed</name>
    <name type="synonym">Donax arundinaceus</name>
    <dbReference type="NCBI Taxonomy" id="35708"/>
    <lineage>
        <taxon>Eukaryota</taxon>
        <taxon>Viridiplantae</taxon>
        <taxon>Streptophyta</taxon>
        <taxon>Embryophyta</taxon>
        <taxon>Tracheophyta</taxon>
        <taxon>Spermatophyta</taxon>
        <taxon>Magnoliopsida</taxon>
        <taxon>Liliopsida</taxon>
        <taxon>Poales</taxon>
        <taxon>Poaceae</taxon>
        <taxon>PACMAD clade</taxon>
        <taxon>Arundinoideae</taxon>
        <taxon>Arundineae</taxon>
        <taxon>Arundo</taxon>
    </lineage>
</organism>
<evidence type="ECO:0000256" key="1">
    <source>
        <dbReference type="SAM" id="MobiDB-lite"/>
    </source>
</evidence>
<reference evidence="2" key="1">
    <citation type="submission" date="2014-09" db="EMBL/GenBank/DDBJ databases">
        <authorList>
            <person name="Magalhaes I.L.F."/>
            <person name="Oliveira U."/>
            <person name="Santos F.R."/>
            <person name="Vidigal T.H.D.A."/>
            <person name="Brescovit A.D."/>
            <person name="Santos A.J."/>
        </authorList>
    </citation>
    <scope>NUCLEOTIDE SEQUENCE</scope>
    <source>
        <tissue evidence="2">Shoot tissue taken approximately 20 cm above the soil surface</tissue>
    </source>
</reference>
<feature type="region of interest" description="Disordered" evidence="1">
    <location>
        <begin position="1"/>
        <end position="37"/>
    </location>
</feature>